<dbReference type="FunFam" id="1.25.40.10:FF:000516">
    <property type="entry name" value="Pentatricopeptide repeat-containing protein"/>
    <property type="match status" value="1"/>
</dbReference>
<sequence>MRSKGHALQSLPFNVMMTLYMNLKEYDKVDSIISEMMEKNIQLDIYSYNIWLSSRGSQGSEERMEQVFEQMKPDRTVNPNWTTFSMMATMYIKMGQLEKAEACLKKVESRITGRDRIPYHYLLSLCASYIKDGDFEKAQSFYDRMVDVGGKPNSSTWETLAEGHIKEQRISEALSCWKEAFSAEGSKSWRPKPVNASAFLELCEQEANSVSKELFMGLLKQSGQRKNKSYASLIGLADEDVSDDDLSLKKDRTNITKDDDDEKEAVAGCMQVEKLEVPSYQSEFRWQDYSAEEYLGNWRD</sequence>
<keyword evidence="2" id="KW-0677">Repeat</keyword>
<evidence type="ECO:0000313" key="4">
    <source>
        <dbReference type="Proteomes" id="UP000507222"/>
    </source>
</evidence>
<dbReference type="PANTHER" id="PTHR45717:SF3">
    <property type="entry name" value="OS04G0544400 PROTEIN"/>
    <property type="match status" value="1"/>
</dbReference>
<evidence type="ECO:0000313" key="3">
    <source>
        <dbReference type="EMBL" id="CAB4269271.1"/>
    </source>
</evidence>
<dbReference type="GO" id="GO:0003729">
    <property type="term" value="F:mRNA binding"/>
    <property type="evidence" value="ECO:0007669"/>
    <property type="project" value="UniProtKB-ARBA"/>
</dbReference>
<dbReference type="EMBL" id="CAEKDK010000002">
    <property type="protein sequence ID" value="CAB4269271.1"/>
    <property type="molecule type" value="Genomic_DNA"/>
</dbReference>
<dbReference type="AlphaFoldDB" id="A0A6J5TYZ7"/>
<evidence type="ECO:0000256" key="1">
    <source>
        <dbReference type="ARBA" id="ARBA00007626"/>
    </source>
</evidence>
<dbReference type="NCBIfam" id="TIGR00756">
    <property type="entry name" value="PPR"/>
    <property type="match status" value="1"/>
</dbReference>
<gene>
    <name evidence="3" type="ORF">CURHAP_LOCUS14715</name>
</gene>
<dbReference type="InterPro" id="IPR011990">
    <property type="entry name" value="TPR-like_helical_dom_sf"/>
</dbReference>
<name>A0A6J5TYZ7_PRUAR</name>
<evidence type="ECO:0000256" key="2">
    <source>
        <dbReference type="ARBA" id="ARBA00022737"/>
    </source>
</evidence>
<dbReference type="Gene3D" id="1.25.40.10">
    <property type="entry name" value="Tetratricopeptide repeat domain"/>
    <property type="match status" value="2"/>
</dbReference>
<protein>
    <submittedName>
        <fullName evidence="3">Uncharacterized protein</fullName>
    </submittedName>
</protein>
<proteinExistence type="inferred from homology"/>
<dbReference type="Pfam" id="PF01535">
    <property type="entry name" value="PPR"/>
    <property type="match status" value="1"/>
</dbReference>
<dbReference type="PANTHER" id="PTHR45717">
    <property type="entry name" value="OS12G0527900 PROTEIN"/>
    <property type="match status" value="1"/>
</dbReference>
<accession>A0A6J5TYZ7</accession>
<comment type="similarity">
    <text evidence="1">Belongs to the PPR family. P subfamily.</text>
</comment>
<dbReference type="GO" id="GO:0005739">
    <property type="term" value="C:mitochondrion"/>
    <property type="evidence" value="ECO:0007669"/>
    <property type="project" value="TreeGrafter"/>
</dbReference>
<dbReference type="Pfam" id="PF13812">
    <property type="entry name" value="PPR_3"/>
    <property type="match status" value="1"/>
</dbReference>
<dbReference type="Proteomes" id="UP000507222">
    <property type="component" value="Unassembled WGS sequence"/>
</dbReference>
<organism evidence="3 4">
    <name type="scientific">Prunus armeniaca</name>
    <name type="common">Apricot</name>
    <name type="synonym">Armeniaca vulgaris</name>
    <dbReference type="NCBI Taxonomy" id="36596"/>
    <lineage>
        <taxon>Eukaryota</taxon>
        <taxon>Viridiplantae</taxon>
        <taxon>Streptophyta</taxon>
        <taxon>Embryophyta</taxon>
        <taxon>Tracheophyta</taxon>
        <taxon>Spermatophyta</taxon>
        <taxon>Magnoliopsida</taxon>
        <taxon>eudicotyledons</taxon>
        <taxon>Gunneridae</taxon>
        <taxon>Pentapetalae</taxon>
        <taxon>rosids</taxon>
        <taxon>fabids</taxon>
        <taxon>Rosales</taxon>
        <taxon>Rosaceae</taxon>
        <taxon>Amygdaloideae</taxon>
        <taxon>Amygdaleae</taxon>
        <taxon>Prunus</taxon>
    </lineage>
</organism>
<dbReference type="InterPro" id="IPR002885">
    <property type="entry name" value="PPR_rpt"/>
</dbReference>
<reference evidence="3 4" key="1">
    <citation type="submission" date="2020-05" db="EMBL/GenBank/DDBJ databases">
        <authorList>
            <person name="Campoy J."/>
            <person name="Schneeberger K."/>
            <person name="Spophaly S."/>
        </authorList>
    </citation>
    <scope>NUCLEOTIDE SEQUENCE [LARGE SCALE GENOMIC DNA]</scope>
    <source>
        <strain evidence="3">PruArmRojPasFocal</strain>
    </source>
</reference>
<dbReference type="SUPFAM" id="SSF81901">
    <property type="entry name" value="HCP-like"/>
    <property type="match status" value="1"/>
</dbReference>